<feature type="domain" description="BON" evidence="2">
    <location>
        <begin position="22"/>
        <end position="89"/>
    </location>
</feature>
<gene>
    <name evidence="3" type="ORF">CLV42_10747</name>
</gene>
<dbReference type="AlphaFoldDB" id="A0A2P8G4J8"/>
<dbReference type="OrthoDB" id="1097785at2"/>
<reference evidence="3 4" key="1">
    <citation type="submission" date="2018-03" db="EMBL/GenBank/DDBJ databases">
        <title>Genomic Encyclopedia of Archaeal and Bacterial Type Strains, Phase II (KMG-II): from individual species to whole genera.</title>
        <authorList>
            <person name="Goeker M."/>
        </authorList>
    </citation>
    <scope>NUCLEOTIDE SEQUENCE [LARGE SCALE GENOMIC DNA]</scope>
    <source>
        <strain evidence="3 4">DSM 18107</strain>
    </source>
</reference>
<evidence type="ECO:0000313" key="3">
    <source>
        <dbReference type="EMBL" id="PSL28901.1"/>
    </source>
</evidence>
<organism evidence="3 4">
    <name type="scientific">Chitinophaga ginsengisoli</name>
    <dbReference type="NCBI Taxonomy" id="363837"/>
    <lineage>
        <taxon>Bacteria</taxon>
        <taxon>Pseudomonadati</taxon>
        <taxon>Bacteroidota</taxon>
        <taxon>Chitinophagia</taxon>
        <taxon>Chitinophagales</taxon>
        <taxon>Chitinophagaceae</taxon>
        <taxon>Chitinophaga</taxon>
    </lineage>
</organism>
<feature type="signal peptide" evidence="1">
    <location>
        <begin position="1"/>
        <end position="23"/>
    </location>
</feature>
<dbReference type="PROSITE" id="PS51257">
    <property type="entry name" value="PROKAR_LIPOPROTEIN"/>
    <property type="match status" value="1"/>
</dbReference>
<feature type="chain" id="PRO_5015139228" evidence="1">
    <location>
        <begin position="24"/>
        <end position="170"/>
    </location>
</feature>
<sequence>MSKKQLSITILCMAFAAMVACKAKPSDTQIQAKVSEQLSTMPEVTADVKNGVVTLAGNVADDATKASAEATVKSTEGVKSVVNNIMVTPAAPPQAPAADTATTATTNPADDALRTGVANISKDFPGADVKVDAGVITVTGQLSAPKWKTLKQALDALHPKKVDASGLNVK</sequence>
<proteinExistence type="predicted"/>
<evidence type="ECO:0000259" key="2">
    <source>
        <dbReference type="PROSITE" id="PS50914"/>
    </source>
</evidence>
<dbReference type="EMBL" id="PYGK01000007">
    <property type="protein sequence ID" value="PSL28901.1"/>
    <property type="molecule type" value="Genomic_DNA"/>
</dbReference>
<dbReference type="Proteomes" id="UP000240978">
    <property type="component" value="Unassembled WGS sequence"/>
</dbReference>
<dbReference type="Pfam" id="PF04972">
    <property type="entry name" value="BON"/>
    <property type="match status" value="1"/>
</dbReference>
<name>A0A2P8G4J8_9BACT</name>
<protein>
    <submittedName>
        <fullName evidence="3">BON domain-containing protein</fullName>
    </submittedName>
</protein>
<dbReference type="InterPro" id="IPR007055">
    <property type="entry name" value="BON_dom"/>
</dbReference>
<accession>A0A2P8G4J8</accession>
<dbReference type="Gene3D" id="3.30.1340.30">
    <property type="match status" value="1"/>
</dbReference>
<keyword evidence="1" id="KW-0732">Signal</keyword>
<evidence type="ECO:0000256" key="1">
    <source>
        <dbReference type="SAM" id="SignalP"/>
    </source>
</evidence>
<keyword evidence="4" id="KW-1185">Reference proteome</keyword>
<evidence type="ECO:0000313" key="4">
    <source>
        <dbReference type="Proteomes" id="UP000240978"/>
    </source>
</evidence>
<dbReference type="PROSITE" id="PS50914">
    <property type="entry name" value="BON"/>
    <property type="match status" value="1"/>
</dbReference>
<dbReference type="RefSeq" id="WP_106603302.1">
    <property type="nucleotide sequence ID" value="NZ_PYGK01000007.1"/>
</dbReference>
<comment type="caution">
    <text evidence="3">The sequence shown here is derived from an EMBL/GenBank/DDBJ whole genome shotgun (WGS) entry which is preliminary data.</text>
</comment>